<feature type="region of interest" description="Disordered" evidence="1">
    <location>
        <begin position="1"/>
        <end position="44"/>
    </location>
</feature>
<evidence type="ECO:0000256" key="1">
    <source>
        <dbReference type="SAM" id="MobiDB-lite"/>
    </source>
</evidence>
<gene>
    <name evidence="2" type="ORF">THICB1_120093</name>
</gene>
<accession>A0ABM9T3B2</accession>
<proteinExistence type="predicted"/>
<comment type="caution">
    <text evidence="2">The sequence shown here is derived from an EMBL/GenBank/DDBJ whole genome shotgun (WGS) entry which is preliminary data.</text>
</comment>
<organism evidence="2 3">
    <name type="scientific">Thiomonas arsenitoxydans (strain DSM 22701 / CIP 110005 / 3As)</name>
    <dbReference type="NCBI Taxonomy" id="426114"/>
    <lineage>
        <taxon>Bacteria</taxon>
        <taxon>Pseudomonadati</taxon>
        <taxon>Pseudomonadota</taxon>
        <taxon>Betaproteobacteria</taxon>
        <taxon>Burkholderiales</taxon>
        <taxon>Thiomonas</taxon>
    </lineage>
</organism>
<name>A0ABM9T3B2_THIA3</name>
<evidence type="ECO:0000313" key="2">
    <source>
        <dbReference type="EMBL" id="CQR29503.1"/>
    </source>
</evidence>
<evidence type="ECO:0000313" key="3">
    <source>
        <dbReference type="Proteomes" id="UP000078599"/>
    </source>
</evidence>
<dbReference type="Proteomes" id="UP000078599">
    <property type="component" value="Unassembled WGS sequence"/>
</dbReference>
<protein>
    <submittedName>
        <fullName evidence="2">Uncharacterized protein</fullName>
    </submittedName>
</protein>
<sequence length="104" mass="11824">MAKTDMSECFAAIDQTSERPDRARQTGRRPSSRRAPSQANDVSSPYFLARFQRSSEMDDGMWSRKIRPMLRNSNAGMRTSGQNVNESFQQLNVTDAVAQCLRVY</sequence>
<reference evidence="2 3" key="1">
    <citation type="submission" date="2015-03" db="EMBL/GenBank/DDBJ databases">
        <authorList>
            <person name="Regsiter A."/>
            <person name="william w."/>
        </authorList>
    </citation>
    <scope>NUCLEOTIDE SEQUENCE [LARGE SCALE GENOMIC DNA]</scope>
    <source>
        <strain evidence="2 3">CB1</strain>
    </source>
</reference>
<dbReference type="EMBL" id="CTRI01000004">
    <property type="protein sequence ID" value="CQR29503.1"/>
    <property type="molecule type" value="Genomic_DNA"/>
</dbReference>
<keyword evidence="3" id="KW-1185">Reference proteome</keyword>